<evidence type="ECO:0000313" key="7">
    <source>
        <dbReference type="Proteomes" id="UP001589646"/>
    </source>
</evidence>
<proteinExistence type="predicted"/>
<dbReference type="PANTHER" id="PTHR10272:SF0">
    <property type="entry name" value="PLATELET-ACTIVATING FACTOR ACETYLHYDROLASE"/>
    <property type="match status" value="1"/>
</dbReference>
<dbReference type="Gene3D" id="3.40.50.1820">
    <property type="entry name" value="alpha/beta hydrolase"/>
    <property type="match status" value="1"/>
</dbReference>
<dbReference type="InterPro" id="IPR029058">
    <property type="entry name" value="AB_hydrolase_fold"/>
</dbReference>
<dbReference type="RefSeq" id="WP_346123149.1">
    <property type="nucleotide sequence ID" value="NZ_BAAAXC010000014.1"/>
</dbReference>
<feature type="region of interest" description="Disordered" evidence="4">
    <location>
        <begin position="382"/>
        <end position="404"/>
    </location>
</feature>
<keyword evidence="2" id="KW-0442">Lipid degradation</keyword>
<evidence type="ECO:0000256" key="3">
    <source>
        <dbReference type="ARBA" id="ARBA00023098"/>
    </source>
</evidence>
<organism evidence="6 7">
    <name type="scientific">Nonomuraea roseola</name>
    <dbReference type="NCBI Taxonomy" id="46179"/>
    <lineage>
        <taxon>Bacteria</taxon>
        <taxon>Bacillati</taxon>
        <taxon>Actinomycetota</taxon>
        <taxon>Actinomycetes</taxon>
        <taxon>Streptosporangiales</taxon>
        <taxon>Streptosporangiaceae</taxon>
        <taxon>Nonomuraea</taxon>
    </lineage>
</organism>
<feature type="compositionally biased region" description="Basic and acidic residues" evidence="4">
    <location>
        <begin position="385"/>
        <end position="395"/>
    </location>
</feature>
<reference evidence="6 7" key="1">
    <citation type="submission" date="2024-09" db="EMBL/GenBank/DDBJ databases">
        <authorList>
            <person name="Sun Q."/>
            <person name="Mori K."/>
        </authorList>
    </citation>
    <scope>NUCLEOTIDE SEQUENCE [LARGE SCALE GENOMIC DNA]</scope>
    <source>
        <strain evidence="6 7">JCM 3323</strain>
    </source>
</reference>
<accession>A0ABV5PST0</accession>
<protein>
    <submittedName>
        <fullName evidence="6">Alpha/beta hydrolase family protein</fullName>
    </submittedName>
</protein>
<keyword evidence="3" id="KW-0443">Lipid metabolism</keyword>
<dbReference type="GO" id="GO:0016787">
    <property type="term" value="F:hydrolase activity"/>
    <property type="evidence" value="ECO:0007669"/>
    <property type="project" value="UniProtKB-KW"/>
</dbReference>
<comment type="caution">
    <text evidence="6">The sequence shown here is derived from an EMBL/GenBank/DDBJ whole genome shotgun (WGS) entry which is preliminary data.</text>
</comment>
<feature type="region of interest" description="Disordered" evidence="4">
    <location>
        <begin position="49"/>
        <end position="77"/>
    </location>
</feature>
<keyword evidence="5" id="KW-0732">Signal</keyword>
<dbReference type="SUPFAM" id="SSF53474">
    <property type="entry name" value="alpha/beta-Hydrolases"/>
    <property type="match status" value="1"/>
</dbReference>
<dbReference type="EMBL" id="JBHMCE010000002">
    <property type="protein sequence ID" value="MFB9526240.1"/>
    <property type="molecule type" value="Genomic_DNA"/>
</dbReference>
<sequence length="404" mass="42948">MGYTTVPAAATRRHPLVRGGLAAVLAVVASASCASASSSREVSAAASTARAAPSLPEPSGSHPVGATSLHLKDGSRRDPWVPTVKARELMVSLWYPAKSRGKRRAQYMTPKESEVFLKGGRITSVPYDVLSRTRTNAFTDVEPAGRRRGLPLVVLSPGFTQPRSTLTALAEDLASRGYVVAGIDHTYESFATFPGGRMTMCAACAVGKDKDFGVKVVGVRAADVSFVLDELTGSRPRWKGSALIDPSRIAMAGQSVGGASALGAMAKDSRVRAAVDMDGSTFAALPAGGLSRPFLFLGSQAVHSPAGKDPSWARDWKNLTGWKRWLVVAEAQHASFTDIPVLADQLGIEHGARLSGARALEITRLYAGAFFDLHLRKKAQPLLDKPSKRHPEVKHCSPARKTCV</sequence>
<feature type="chain" id="PRO_5046358387" evidence="5">
    <location>
        <begin position="37"/>
        <end position="404"/>
    </location>
</feature>
<feature type="signal peptide" evidence="5">
    <location>
        <begin position="1"/>
        <end position="36"/>
    </location>
</feature>
<dbReference type="Pfam" id="PF03403">
    <property type="entry name" value="PAF-AH_p_II"/>
    <property type="match status" value="2"/>
</dbReference>
<evidence type="ECO:0000256" key="2">
    <source>
        <dbReference type="ARBA" id="ARBA00022963"/>
    </source>
</evidence>
<dbReference type="Proteomes" id="UP001589646">
    <property type="component" value="Unassembled WGS sequence"/>
</dbReference>
<name>A0ABV5PST0_9ACTN</name>
<dbReference type="PANTHER" id="PTHR10272">
    <property type="entry name" value="PLATELET-ACTIVATING FACTOR ACETYLHYDROLASE"/>
    <property type="match status" value="1"/>
</dbReference>
<evidence type="ECO:0000256" key="1">
    <source>
        <dbReference type="ARBA" id="ARBA00022801"/>
    </source>
</evidence>
<evidence type="ECO:0000256" key="5">
    <source>
        <dbReference type="SAM" id="SignalP"/>
    </source>
</evidence>
<evidence type="ECO:0000256" key="4">
    <source>
        <dbReference type="SAM" id="MobiDB-lite"/>
    </source>
</evidence>
<evidence type="ECO:0000313" key="6">
    <source>
        <dbReference type="EMBL" id="MFB9526240.1"/>
    </source>
</evidence>
<gene>
    <name evidence="6" type="ORF">ACFFRN_06405</name>
</gene>
<keyword evidence="1 6" id="KW-0378">Hydrolase</keyword>
<keyword evidence="7" id="KW-1185">Reference proteome</keyword>